<comment type="caution">
    <text evidence="2">The sequence shown here is derived from an EMBL/GenBank/DDBJ whole genome shotgun (WGS) entry which is preliminary data.</text>
</comment>
<evidence type="ECO:0000313" key="3">
    <source>
        <dbReference type="Proteomes" id="UP000239550"/>
    </source>
</evidence>
<reference evidence="2 3" key="1">
    <citation type="submission" date="2018-02" db="EMBL/GenBank/DDBJ databases">
        <title>Five New Genomes of Indian Photorhabdus Isolates TSA.</title>
        <authorList>
            <person name="Dubay B."/>
            <person name="Somvanshi V.S."/>
        </authorList>
    </citation>
    <scope>NUCLEOTIDE SEQUENCE [LARGE SCALE GENOMIC DNA]</scope>
    <source>
        <strain evidence="2 3">H1</strain>
    </source>
</reference>
<organism evidence="2 3">
    <name type="scientific">Photorhabdus hindustanensis</name>
    <dbReference type="NCBI Taxonomy" id="2918802"/>
    <lineage>
        <taxon>Bacteria</taxon>
        <taxon>Pseudomonadati</taxon>
        <taxon>Pseudomonadota</taxon>
        <taxon>Gammaproteobacteria</taxon>
        <taxon>Enterobacterales</taxon>
        <taxon>Morganellaceae</taxon>
        <taxon>Photorhabdus</taxon>
    </lineage>
</organism>
<dbReference type="InterPro" id="IPR051220">
    <property type="entry name" value="TFA_Chaperone"/>
</dbReference>
<evidence type="ECO:0000313" key="2">
    <source>
        <dbReference type="EMBL" id="PQQ23990.1"/>
    </source>
</evidence>
<dbReference type="PANTHER" id="PTHR34413">
    <property type="entry name" value="PROPHAGE TAIL FIBER ASSEMBLY PROTEIN HOMOLOG TFAE-RELATED-RELATED"/>
    <property type="match status" value="1"/>
</dbReference>
<dbReference type="InterPro" id="IPR003458">
    <property type="entry name" value="Phage_T4_Gp38_tail_assem"/>
</dbReference>
<dbReference type="EMBL" id="PUWT01000049">
    <property type="protein sequence ID" value="PQQ23990.1"/>
    <property type="molecule type" value="Genomic_DNA"/>
</dbReference>
<dbReference type="Pfam" id="PF02413">
    <property type="entry name" value="Caudo_TAP"/>
    <property type="match status" value="1"/>
</dbReference>
<dbReference type="PANTHER" id="PTHR34413:SF2">
    <property type="entry name" value="PROPHAGE TAIL FIBER ASSEMBLY PROTEIN HOMOLOG TFAE-RELATED"/>
    <property type="match status" value="1"/>
</dbReference>
<feature type="region of interest" description="Disordered" evidence="1">
    <location>
        <begin position="45"/>
        <end position="81"/>
    </location>
</feature>
<dbReference type="Proteomes" id="UP000239550">
    <property type="component" value="Unassembled WGS sequence"/>
</dbReference>
<dbReference type="RefSeq" id="WP_105396186.1">
    <property type="nucleotide sequence ID" value="NZ_CAWNTA010000115.1"/>
</dbReference>
<sequence length="141" mass="16153">MRYIYSPKSNSFYPVELKQRYMASDSWPEDGIEVSEKIYLEFASSSPPVGKRRIAGSDGLPAWSDIPPPSQKELQRSAERKKQHLMLQAANTIAPLQDAVDLDIATDKEQTSLTEWRKYRVWLSRVDCSIAPDIVWPEQPK</sequence>
<accession>A0A2S8PY08</accession>
<dbReference type="AlphaFoldDB" id="A0A2S8PY08"/>
<gene>
    <name evidence="2" type="ORF">C6H66_16980</name>
</gene>
<proteinExistence type="predicted"/>
<keyword evidence="3" id="KW-1185">Reference proteome</keyword>
<name>A0A2S8PY08_9GAMM</name>
<evidence type="ECO:0000256" key="1">
    <source>
        <dbReference type="SAM" id="MobiDB-lite"/>
    </source>
</evidence>
<protein>
    <submittedName>
        <fullName evidence="2">Phage tail protein</fullName>
    </submittedName>
</protein>